<keyword evidence="5" id="KW-1185">Reference proteome</keyword>
<proteinExistence type="predicted"/>
<feature type="compositionally biased region" description="Basic and acidic residues" evidence="3">
    <location>
        <begin position="130"/>
        <end position="153"/>
    </location>
</feature>
<evidence type="ECO:0000313" key="4">
    <source>
        <dbReference type="EMBL" id="WPX74488.1"/>
    </source>
</evidence>
<evidence type="ECO:0000256" key="1">
    <source>
        <dbReference type="ARBA" id="ARBA00004196"/>
    </source>
</evidence>
<gene>
    <name evidence="4" type="ORF">BLCOC_28450</name>
</gene>
<dbReference type="EMBL" id="CP136422">
    <property type="protein sequence ID" value="WPX74488.1"/>
    <property type="molecule type" value="Genomic_DNA"/>
</dbReference>
<reference evidence="4" key="1">
    <citation type="submission" date="2023-10" db="EMBL/GenBank/DDBJ databases">
        <title>Genome sequence of Blautia coccoides DSM 935.</title>
        <authorList>
            <person name="Boeer T."/>
            <person name="Bengelsdorf F.R."/>
            <person name="Daniel R."/>
            <person name="Poehlein A."/>
        </authorList>
    </citation>
    <scope>NUCLEOTIDE SEQUENCE [LARGE SCALE GENOMIC DNA]</scope>
    <source>
        <strain evidence="4">DSM 935</strain>
    </source>
</reference>
<accession>A0ABZ0UBB0</accession>
<evidence type="ECO:0000256" key="2">
    <source>
        <dbReference type="ARBA" id="ARBA00023054"/>
    </source>
</evidence>
<name>A0ABZ0UBB0_9FIRM</name>
<sequence>MIHNKKQLPDIQKKAGQALAVFLAVMAFLTILSRAAANIITPTVVCIVPQKAALEYEITASGIVKEKQQQAVNTVPGIRVKKVLVSEGDRVSEQDILFELDMEDLEEKILLKNQEIEKLKLGLSDSREKSRLEQQNKSLEQSRADEDFQRTEESLDAQVQNASEALAEAQSRLEQFDIQKADAQESSPDSVGEELQKTSEERLLLLEQAEADLELKKELLEQAKTDNKPQDILAELEKDTEESQKAMQSAKEASLSADQALESWQAAREALEDQFSETQRQILADACMQAQNAYEDALRQREEGLTGAQRKIEDTRKRTAPDSTPKTTEMEIEALQIELDKYTALQKNNGQILSPAEGIVRKVQVEAGSATAESSSVTLADLSSGSRYTASIPKEQAEMIAEDVTVKLKSADGKKVSEELTINSINENKDDPDLTDIAVDIKNREFDIDEHASLEIKKQSVTYSCVVPLEALRMEDKQYLVLTVQETETILGKELTAVRTDVTVLEKNNTMAALKDDALNGSSQIILTSQKTVKAGDRIRLKEE</sequence>
<feature type="region of interest" description="Disordered" evidence="3">
    <location>
        <begin position="304"/>
        <end position="327"/>
    </location>
</feature>
<evidence type="ECO:0000256" key="3">
    <source>
        <dbReference type="SAM" id="MobiDB-lite"/>
    </source>
</evidence>
<dbReference type="Proteomes" id="UP001325248">
    <property type="component" value="Chromosome"/>
</dbReference>
<feature type="region of interest" description="Disordered" evidence="3">
    <location>
        <begin position="130"/>
        <end position="164"/>
    </location>
</feature>
<feature type="compositionally biased region" description="Basic and acidic residues" evidence="3">
    <location>
        <begin position="304"/>
        <end position="320"/>
    </location>
</feature>
<protein>
    <recommendedName>
        <fullName evidence="6">Biotin/lipoyl-binding protein</fullName>
    </recommendedName>
</protein>
<organism evidence="4 5">
    <name type="scientific">Blautia producta</name>
    <dbReference type="NCBI Taxonomy" id="33035"/>
    <lineage>
        <taxon>Bacteria</taxon>
        <taxon>Bacillati</taxon>
        <taxon>Bacillota</taxon>
        <taxon>Clostridia</taxon>
        <taxon>Lachnospirales</taxon>
        <taxon>Lachnospiraceae</taxon>
        <taxon>Blautia</taxon>
    </lineage>
</organism>
<dbReference type="PANTHER" id="PTHR32347:SF14">
    <property type="entry name" value="EFFLUX SYSTEM COMPONENT YKNX-RELATED"/>
    <property type="match status" value="1"/>
</dbReference>
<dbReference type="InterPro" id="IPR050465">
    <property type="entry name" value="UPF0194_transport"/>
</dbReference>
<dbReference type="PANTHER" id="PTHR32347">
    <property type="entry name" value="EFFLUX SYSTEM COMPONENT YKNX-RELATED"/>
    <property type="match status" value="1"/>
</dbReference>
<evidence type="ECO:0008006" key="6">
    <source>
        <dbReference type="Google" id="ProtNLM"/>
    </source>
</evidence>
<evidence type="ECO:0000313" key="5">
    <source>
        <dbReference type="Proteomes" id="UP001325248"/>
    </source>
</evidence>
<comment type="subcellular location">
    <subcellularLocation>
        <location evidence="1">Cell envelope</location>
    </subcellularLocation>
</comment>
<keyword evidence="2" id="KW-0175">Coiled coil</keyword>